<comment type="caution">
    <text evidence="3">The sequence shown here is derived from an EMBL/GenBank/DDBJ whole genome shotgun (WGS) entry which is preliminary data.</text>
</comment>
<feature type="domain" description="DUF3887" evidence="2">
    <location>
        <begin position="123"/>
        <end position="221"/>
    </location>
</feature>
<evidence type="ECO:0000259" key="2">
    <source>
        <dbReference type="Pfam" id="PF13026"/>
    </source>
</evidence>
<keyword evidence="4" id="KW-1185">Reference proteome</keyword>
<dbReference type="Gene3D" id="3.10.450.590">
    <property type="match status" value="1"/>
</dbReference>
<sequence>MNEKAYAKAVAKRLACSKARREEFVRDLESDIAASLAEGETWEQVEARMGDPREVAHEFNEGLSEGELAAGRKRKRNKVIGVAAVAVVVVAAVLVAAAWWTMPKSAPAGQSAGLAEQEVLARAQEVIALADERDYGALVAMAPESLRQTMTVQQFADAVDGARATVGGGDWGSFVSFGNAYGVELSQKGVTQEYTETVVVYENAVITYTITFDENMRLTNLFMK</sequence>
<dbReference type="Pfam" id="PF22564">
    <property type="entry name" value="HAAS"/>
    <property type="match status" value="1"/>
</dbReference>
<reference evidence="3 4" key="1">
    <citation type="submission" date="2019-11" db="EMBL/GenBank/DDBJ databases">
        <title>Whole genome shotgun sequencing (WGS) data from Adlercreutzia equolifaciens ResAG-91, Eggerthella lenta MRI-F36, MRI-F37, MRI-F40, ResAG-49, ResAG-88, ResAG-121, ResAG-145, and Gordonibacter sp. ResAG-5, ResAG-26, ResAG-43, ResAG-50, ResAG-59.</title>
        <authorList>
            <person name="Stoll D.A."/>
            <person name="Danylec N."/>
            <person name="Franz C.M.A.P."/>
            <person name="Huch M."/>
        </authorList>
    </citation>
    <scope>NUCLEOTIDE SEQUENCE [LARGE SCALE GENOMIC DNA]</scope>
    <source>
        <strain evidence="3 4">ResAG-59</strain>
    </source>
</reference>
<protein>
    <submittedName>
        <fullName evidence="3">DUF3887 domain-containing protein</fullName>
    </submittedName>
</protein>
<evidence type="ECO:0000313" key="4">
    <source>
        <dbReference type="Proteomes" id="UP000468327"/>
    </source>
</evidence>
<name>A0A6N8IKG6_9ACTN</name>
<organism evidence="3 4">
    <name type="scientific">Gordonibacter urolithinfaciens</name>
    <dbReference type="NCBI Taxonomy" id="1335613"/>
    <lineage>
        <taxon>Bacteria</taxon>
        <taxon>Bacillati</taxon>
        <taxon>Actinomycetota</taxon>
        <taxon>Coriobacteriia</taxon>
        <taxon>Eggerthellales</taxon>
        <taxon>Eggerthellaceae</taxon>
        <taxon>Gordonibacter</taxon>
    </lineage>
</organism>
<proteinExistence type="predicted"/>
<keyword evidence="1" id="KW-0472">Membrane</keyword>
<gene>
    <name evidence="3" type="ORF">GO738_11100</name>
</gene>
<dbReference type="Pfam" id="PF13026">
    <property type="entry name" value="DUF3887"/>
    <property type="match status" value="1"/>
</dbReference>
<dbReference type="RefSeq" id="WP_157005836.1">
    <property type="nucleotide sequence ID" value="NZ_DBEZYS010000220.1"/>
</dbReference>
<keyword evidence="1" id="KW-1133">Transmembrane helix</keyword>
<dbReference type="EMBL" id="WPOC01000019">
    <property type="protein sequence ID" value="MVN15880.1"/>
    <property type="molecule type" value="Genomic_DNA"/>
</dbReference>
<feature type="transmembrane region" description="Helical" evidence="1">
    <location>
        <begin position="79"/>
        <end position="100"/>
    </location>
</feature>
<keyword evidence="1" id="KW-0812">Transmembrane</keyword>
<dbReference type="AlphaFoldDB" id="A0A6N8IKG6"/>
<accession>A0A6N8IKG6</accession>
<evidence type="ECO:0000313" key="3">
    <source>
        <dbReference type="EMBL" id="MVN15880.1"/>
    </source>
</evidence>
<dbReference type="Proteomes" id="UP000468327">
    <property type="component" value="Unassembled WGS sequence"/>
</dbReference>
<evidence type="ECO:0000256" key="1">
    <source>
        <dbReference type="SAM" id="Phobius"/>
    </source>
</evidence>
<dbReference type="InterPro" id="IPR024981">
    <property type="entry name" value="DUF3887"/>
</dbReference>